<evidence type="ECO:0000313" key="2">
    <source>
        <dbReference type="Proteomes" id="UP001164250"/>
    </source>
</evidence>
<reference evidence="2" key="1">
    <citation type="journal article" date="2023" name="G3 (Bethesda)">
        <title>Genome assembly and association tests identify interacting loci associated with vigor, precocity, and sex in interspecific pistachio rootstocks.</title>
        <authorList>
            <person name="Palmer W."/>
            <person name="Jacygrad E."/>
            <person name="Sagayaradj S."/>
            <person name="Cavanaugh K."/>
            <person name="Han R."/>
            <person name="Bertier L."/>
            <person name="Beede B."/>
            <person name="Kafkas S."/>
            <person name="Golino D."/>
            <person name="Preece J."/>
            <person name="Michelmore R."/>
        </authorList>
    </citation>
    <scope>NUCLEOTIDE SEQUENCE [LARGE SCALE GENOMIC DNA]</scope>
</reference>
<dbReference type="Proteomes" id="UP001164250">
    <property type="component" value="Chromosome 4"/>
</dbReference>
<keyword evidence="2" id="KW-1185">Reference proteome</keyword>
<name>A0ACC1BLA0_9ROSI</name>
<evidence type="ECO:0000313" key="1">
    <source>
        <dbReference type="EMBL" id="KAJ0099604.1"/>
    </source>
</evidence>
<organism evidence="1 2">
    <name type="scientific">Pistacia atlantica</name>
    <dbReference type="NCBI Taxonomy" id="434234"/>
    <lineage>
        <taxon>Eukaryota</taxon>
        <taxon>Viridiplantae</taxon>
        <taxon>Streptophyta</taxon>
        <taxon>Embryophyta</taxon>
        <taxon>Tracheophyta</taxon>
        <taxon>Spermatophyta</taxon>
        <taxon>Magnoliopsida</taxon>
        <taxon>eudicotyledons</taxon>
        <taxon>Gunneridae</taxon>
        <taxon>Pentapetalae</taxon>
        <taxon>rosids</taxon>
        <taxon>malvids</taxon>
        <taxon>Sapindales</taxon>
        <taxon>Anacardiaceae</taxon>
        <taxon>Pistacia</taxon>
    </lineage>
</organism>
<protein>
    <submittedName>
        <fullName evidence="1">Uncharacterized protein</fullName>
    </submittedName>
</protein>
<accession>A0ACC1BLA0</accession>
<gene>
    <name evidence="1" type="ORF">Patl1_20041</name>
</gene>
<sequence length="1082" mass="118287">MGLQWRRFFPFALLAFFIFHGFCYSEKAPYYTFVKEATSAPPISYYDYIIVGGGTAGCPLAATLSEDAVVLVLERGGSPYTNPNDLGNFATTLSDTSPTSPSQQFISEDGVFNARARVLGGGSVLNAGFYTRAGENYTKEACWSEDLVKHSYEWVEKKVAFEPPMLQWQSAVRDGLIEVGVLPYNGFTYDHIYGTKVGGTIFDSDGHRHTAADLLEYADPQKITVYLHATVQKILFTTNERPRPKAHCVIFEDASGGIHRACLIKSSVKSEIILSAGAIGSPQLLMLSGIGPANQLQTHGIDVVVEQPLVGQGMSDNPMNALFIPSPQPVEVSLIQVVGITRFDSYIETASGLSFAYSWAQRLSAFYELFTNQSGRQPSMVTPEAMVSALETVQSYINANGTVRAGVILEKIMGPISAGHLDLLTTNANDNPSVTFNYFQDPQDLKRCVQGMQTIIDVVNSKALSKFRYSDMPVQGLINLMVNVPTNLRPRHVSASVSLEQFCIDTVMTIWHYHGGCQVGRVVDNDYKVVGVDALRVVDGSTFLNSPGTNPQATVMMLGRYRWIAATLSEDAVVLVLERGGSPYTKPNDLGNFATTLSDTSPTSPSQQFISEDGVFNARARVLGGGSVLNAGFYTRAGENYTKEACWSEDLVKHSYEWVEKKVAFEPPMLQWQSAVRDGLIEVGVLPYNGFTYDHIYGTKVGGTIFDSDGHRHTAADLLEYADPQKITVYLHATVQKILFTTNERPRPKAHCVIFEDASGGTHRACLIKSSVKSEIILSAGAIGSPQLLMLSGIGPANQLQTHGIDVVVEQPLVGQGMSDNPMNALFIASPQPVEVSLVQVVGITRFDSYIETASGLSFAYSWAQRLSAFYELFTNQSGRQPSMVTPEAMVSALETVQSYINANGTVRAGVILEKIMGPISAGHLDLLTTNANDNPSVTFNYFQDPQDLKRCVQGMQTIIDVVNSKALSKFRYSDMPVQGLINLMVNVPTNLRPRHVSASVSLEQFCIDTVMTIWHYHGGCQVGRVVDNDYKVVGVDALRVVDGSTFLNSPGTNPQATVMMLGRYVGLRILQERKRLPAGKK</sequence>
<comment type="caution">
    <text evidence="1">The sequence shown here is derived from an EMBL/GenBank/DDBJ whole genome shotgun (WGS) entry which is preliminary data.</text>
</comment>
<dbReference type="EMBL" id="CM047900">
    <property type="protein sequence ID" value="KAJ0099604.1"/>
    <property type="molecule type" value="Genomic_DNA"/>
</dbReference>
<proteinExistence type="predicted"/>